<sequence length="203" mass="23547">MGGSGSGRYAGYSSRSTTDDYRKIDVRRWAREGFLEPGQHFAWKWSVREETVASIRAISERGAVRLIYRTRQGGDDWHDMDYRVRLDWTPCNFGNSRDWFLCPSAGCERRVAVLFGGSVFACRTCHRLSYASQREDALSRMLRKSRKLETRLGWDDFYGRKPKGMHWRTFATLVEQHDMSEIAQAQEFHRRFGLSGTLGKGFP</sequence>
<organism evidence="1 2">
    <name type="scientific">Primorskyibacter flagellatus</name>
    <dbReference type="NCBI Taxonomy" id="1387277"/>
    <lineage>
        <taxon>Bacteria</taxon>
        <taxon>Pseudomonadati</taxon>
        <taxon>Pseudomonadota</taxon>
        <taxon>Alphaproteobacteria</taxon>
        <taxon>Rhodobacterales</taxon>
        <taxon>Roseobacteraceae</taxon>
        <taxon>Primorskyibacter</taxon>
    </lineage>
</organism>
<dbReference type="RefSeq" id="WP_188476215.1">
    <property type="nucleotide sequence ID" value="NZ_BMFJ01000001.1"/>
</dbReference>
<evidence type="ECO:0000313" key="1">
    <source>
        <dbReference type="EMBL" id="GGE20542.1"/>
    </source>
</evidence>
<protein>
    <submittedName>
        <fullName evidence="1">Uncharacterized protein</fullName>
    </submittedName>
</protein>
<keyword evidence="2" id="KW-1185">Reference proteome</keyword>
<dbReference type="Proteomes" id="UP000612855">
    <property type="component" value="Unassembled WGS sequence"/>
</dbReference>
<proteinExistence type="predicted"/>
<dbReference type="EMBL" id="BMFJ01000001">
    <property type="protein sequence ID" value="GGE20542.1"/>
    <property type="molecule type" value="Genomic_DNA"/>
</dbReference>
<dbReference type="AlphaFoldDB" id="A0A917EB04"/>
<gene>
    <name evidence="1" type="ORF">GCM10011360_06510</name>
</gene>
<name>A0A917EB04_9RHOB</name>
<comment type="caution">
    <text evidence="1">The sequence shown here is derived from an EMBL/GenBank/DDBJ whole genome shotgun (WGS) entry which is preliminary data.</text>
</comment>
<accession>A0A917EB04</accession>
<evidence type="ECO:0000313" key="2">
    <source>
        <dbReference type="Proteomes" id="UP000612855"/>
    </source>
</evidence>
<reference evidence="2" key="1">
    <citation type="journal article" date="2019" name="Int. J. Syst. Evol. Microbiol.">
        <title>The Global Catalogue of Microorganisms (GCM) 10K type strain sequencing project: providing services to taxonomists for standard genome sequencing and annotation.</title>
        <authorList>
            <consortium name="The Broad Institute Genomics Platform"/>
            <consortium name="The Broad Institute Genome Sequencing Center for Infectious Disease"/>
            <person name="Wu L."/>
            <person name="Ma J."/>
        </authorList>
    </citation>
    <scope>NUCLEOTIDE SEQUENCE [LARGE SCALE GENOMIC DNA]</scope>
    <source>
        <strain evidence="2">CGMCC 1.12664</strain>
    </source>
</reference>